<proteinExistence type="predicted"/>
<evidence type="ECO:0000313" key="2">
    <source>
        <dbReference type="Proteomes" id="UP000188268"/>
    </source>
</evidence>
<comment type="caution">
    <text evidence="1">The sequence shown here is derived from an EMBL/GenBank/DDBJ whole genome shotgun (WGS) entry which is preliminary data.</text>
</comment>
<dbReference type="Proteomes" id="UP000188268">
    <property type="component" value="Unassembled WGS sequence"/>
</dbReference>
<keyword evidence="2" id="KW-1185">Reference proteome</keyword>
<gene>
    <name evidence="1" type="ORF">CCACVL1_21550</name>
</gene>
<reference evidence="1 2" key="1">
    <citation type="submission" date="2013-09" db="EMBL/GenBank/DDBJ databases">
        <title>Corchorus capsularis genome sequencing.</title>
        <authorList>
            <person name="Alam M."/>
            <person name="Haque M.S."/>
            <person name="Islam M.S."/>
            <person name="Emdad E.M."/>
            <person name="Islam M.M."/>
            <person name="Ahmed B."/>
            <person name="Halim A."/>
            <person name="Hossen Q.M.M."/>
            <person name="Hossain M.Z."/>
            <person name="Ahmed R."/>
            <person name="Khan M.M."/>
            <person name="Islam R."/>
            <person name="Rashid M.M."/>
            <person name="Khan S.A."/>
            <person name="Rahman M.S."/>
            <person name="Alam M."/>
        </authorList>
    </citation>
    <scope>NUCLEOTIDE SEQUENCE [LARGE SCALE GENOMIC DNA]</scope>
    <source>
        <strain evidence="2">cv. CVL-1</strain>
        <tissue evidence="1">Whole seedling</tissue>
    </source>
</reference>
<evidence type="ECO:0000313" key="1">
    <source>
        <dbReference type="EMBL" id="OMO65315.1"/>
    </source>
</evidence>
<accession>A0A1R3H4M4</accession>
<name>A0A1R3H4M4_COCAP</name>
<organism evidence="1 2">
    <name type="scientific">Corchorus capsularis</name>
    <name type="common">Jute</name>
    <dbReference type="NCBI Taxonomy" id="210143"/>
    <lineage>
        <taxon>Eukaryota</taxon>
        <taxon>Viridiplantae</taxon>
        <taxon>Streptophyta</taxon>
        <taxon>Embryophyta</taxon>
        <taxon>Tracheophyta</taxon>
        <taxon>Spermatophyta</taxon>
        <taxon>Magnoliopsida</taxon>
        <taxon>eudicotyledons</taxon>
        <taxon>Gunneridae</taxon>
        <taxon>Pentapetalae</taxon>
        <taxon>rosids</taxon>
        <taxon>malvids</taxon>
        <taxon>Malvales</taxon>
        <taxon>Malvaceae</taxon>
        <taxon>Grewioideae</taxon>
        <taxon>Apeibeae</taxon>
        <taxon>Corchorus</taxon>
    </lineage>
</organism>
<dbReference type="AlphaFoldDB" id="A0A1R3H4M4"/>
<sequence length="20" mass="2162">MVIEGKETVSSRVVAAWGKN</sequence>
<dbReference type="EMBL" id="AWWV01012647">
    <property type="protein sequence ID" value="OMO65315.1"/>
    <property type="molecule type" value="Genomic_DNA"/>
</dbReference>
<protein>
    <submittedName>
        <fullName evidence="1">Uncharacterized protein</fullName>
    </submittedName>
</protein>
<dbReference type="Gramene" id="OMO65315">
    <property type="protein sequence ID" value="OMO65315"/>
    <property type="gene ID" value="CCACVL1_21550"/>
</dbReference>